<reference evidence="3 4" key="1">
    <citation type="submission" date="2016-05" db="EMBL/GenBank/DDBJ databases">
        <title>Microbial solvent formation.</title>
        <authorList>
            <person name="Poehlein A."/>
            <person name="Montoya Solano J.D."/>
            <person name="Flitsch S."/>
            <person name="Krabben P."/>
            <person name="Duerre P."/>
            <person name="Daniel R."/>
        </authorList>
    </citation>
    <scope>NUCLEOTIDE SEQUENCE [LARGE SCALE GENOMIC DNA]</scope>
    <source>
        <strain evidence="3 4">DSM 53</strain>
    </source>
</reference>
<dbReference type="RefSeq" id="WP_077837759.1">
    <property type="nucleotide sequence ID" value="NZ_JABAGD010000047.1"/>
</dbReference>
<protein>
    <submittedName>
        <fullName evidence="3">Uncharacterized protein</fullName>
    </submittedName>
</protein>
<feature type="transmembrane region" description="Helical" evidence="1">
    <location>
        <begin position="46"/>
        <end position="72"/>
    </location>
</feature>
<reference evidence="2 5" key="2">
    <citation type="submission" date="2020-04" db="EMBL/GenBank/DDBJ databases">
        <authorList>
            <person name="Hitch T.C.A."/>
            <person name="Wylensek D."/>
            <person name="Clavel T."/>
        </authorList>
    </citation>
    <scope>NUCLEOTIDE SEQUENCE [LARGE SCALE GENOMIC DNA]</scope>
    <source>
        <strain evidence="2 5">WB01_NA02</strain>
    </source>
</reference>
<accession>A0A1S8SE98</accession>
<evidence type="ECO:0000313" key="2">
    <source>
        <dbReference type="EMBL" id="NMF07028.1"/>
    </source>
</evidence>
<dbReference type="Proteomes" id="UP000587880">
    <property type="component" value="Unassembled WGS sequence"/>
</dbReference>
<organism evidence="3 4">
    <name type="scientific">Clostridium beijerinckii</name>
    <name type="common">Clostridium MP</name>
    <dbReference type="NCBI Taxonomy" id="1520"/>
    <lineage>
        <taxon>Bacteria</taxon>
        <taxon>Bacillati</taxon>
        <taxon>Bacillota</taxon>
        <taxon>Clostridia</taxon>
        <taxon>Eubacteriales</taxon>
        <taxon>Clostridiaceae</taxon>
        <taxon>Clostridium</taxon>
    </lineage>
</organism>
<dbReference type="EMBL" id="JABAGD010000047">
    <property type="protein sequence ID" value="NMF07028.1"/>
    <property type="molecule type" value="Genomic_DNA"/>
</dbReference>
<evidence type="ECO:0000256" key="1">
    <source>
        <dbReference type="SAM" id="Phobius"/>
    </source>
</evidence>
<evidence type="ECO:0000313" key="5">
    <source>
        <dbReference type="Proteomes" id="UP000587880"/>
    </source>
</evidence>
<keyword evidence="1" id="KW-0472">Membrane</keyword>
<dbReference type="AlphaFoldDB" id="A0A1S8SE98"/>
<comment type="caution">
    <text evidence="3">The sequence shown here is derived from an EMBL/GenBank/DDBJ whole genome shotgun (WGS) entry which is preliminary data.</text>
</comment>
<keyword evidence="1" id="KW-1133">Transmembrane helix</keyword>
<proteinExistence type="predicted"/>
<evidence type="ECO:0000313" key="3">
    <source>
        <dbReference type="EMBL" id="OOM63425.1"/>
    </source>
</evidence>
<name>A0A1S8SE98_CLOBE</name>
<evidence type="ECO:0000313" key="4">
    <source>
        <dbReference type="Proteomes" id="UP000190973"/>
    </source>
</evidence>
<dbReference type="EMBL" id="LZZI01000012">
    <property type="protein sequence ID" value="OOM63425.1"/>
    <property type="molecule type" value="Genomic_DNA"/>
</dbReference>
<sequence>MLDFKKEIMSGSFNRINKANKETGSINVNIKSKDRSVDINVSGKGLLLAGFIAVAPTAICVLGTTVTACLVANQIYKRRKKLEEI</sequence>
<gene>
    <name evidence="3" type="ORF">CLBCK_09890</name>
    <name evidence="2" type="ORF">HF849_20240</name>
</gene>
<dbReference type="Proteomes" id="UP000190973">
    <property type="component" value="Unassembled WGS sequence"/>
</dbReference>
<keyword evidence="1" id="KW-0812">Transmembrane</keyword>